<gene>
    <name evidence="2" type="ORF">GCM10010978_22840</name>
</gene>
<dbReference type="PANTHER" id="PTHR43384:SF13">
    <property type="entry name" value="SLR0110 PROTEIN"/>
    <property type="match status" value="1"/>
</dbReference>
<dbReference type="Pfam" id="PF13614">
    <property type="entry name" value="AAA_31"/>
    <property type="match status" value="1"/>
</dbReference>
<dbReference type="InterPro" id="IPR025669">
    <property type="entry name" value="AAA_dom"/>
</dbReference>
<feature type="domain" description="AAA" evidence="1">
    <location>
        <begin position="133"/>
        <end position="284"/>
    </location>
</feature>
<evidence type="ECO:0000313" key="2">
    <source>
        <dbReference type="EMBL" id="GFZ81240.1"/>
    </source>
</evidence>
<protein>
    <recommendedName>
        <fullName evidence="1">AAA domain-containing protein</fullName>
    </recommendedName>
</protein>
<keyword evidence="3" id="KW-1185">Reference proteome</keyword>
<reference evidence="2" key="1">
    <citation type="journal article" date="2014" name="Int. J. Syst. Evol. Microbiol.">
        <title>Complete genome sequence of Corynebacterium casei LMG S-19264T (=DSM 44701T), isolated from a smear-ripened cheese.</title>
        <authorList>
            <consortium name="US DOE Joint Genome Institute (JGI-PGF)"/>
            <person name="Walter F."/>
            <person name="Albersmeier A."/>
            <person name="Kalinowski J."/>
            <person name="Ruckert C."/>
        </authorList>
    </citation>
    <scope>NUCLEOTIDE SEQUENCE</scope>
    <source>
        <strain evidence="2">CGMCC 1.12360</strain>
    </source>
</reference>
<dbReference type="GO" id="GO:0016887">
    <property type="term" value="F:ATP hydrolysis activity"/>
    <property type="evidence" value="ECO:0007669"/>
    <property type="project" value="TreeGrafter"/>
</dbReference>
<accession>A0A8J2TNT2</accession>
<proteinExistence type="predicted"/>
<reference evidence="2" key="2">
    <citation type="submission" date="2020-09" db="EMBL/GenBank/DDBJ databases">
        <authorList>
            <person name="Sun Q."/>
            <person name="Zhou Y."/>
        </authorList>
    </citation>
    <scope>NUCLEOTIDE SEQUENCE</scope>
    <source>
        <strain evidence="2">CGMCC 1.12360</strain>
    </source>
</reference>
<dbReference type="GO" id="GO:0005829">
    <property type="term" value="C:cytosol"/>
    <property type="evidence" value="ECO:0007669"/>
    <property type="project" value="TreeGrafter"/>
</dbReference>
<dbReference type="GO" id="GO:0009898">
    <property type="term" value="C:cytoplasmic side of plasma membrane"/>
    <property type="evidence" value="ECO:0007669"/>
    <property type="project" value="TreeGrafter"/>
</dbReference>
<name>A0A8J2TNT2_9BACI</name>
<dbReference type="InterPro" id="IPR050625">
    <property type="entry name" value="ParA/MinD_ATPase"/>
</dbReference>
<dbReference type="AlphaFoldDB" id="A0A8J2TNT2"/>
<dbReference type="InterPro" id="IPR027417">
    <property type="entry name" value="P-loop_NTPase"/>
</dbReference>
<comment type="caution">
    <text evidence="2">The sequence shown here is derived from an EMBL/GenBank/DDBJ whole genome shotgun (WGS) entry which is preliminary data.</text>
</comment>
<dbReference type="GO" id="GO:0005524">
    <property type="term" value="F:ATP binding"/>
    <property type="evidence" value="ECO:0007669"/>
    <property type="project" value="TreeGrafter"/>
</dbReference>
<dbReference type="RefSeq" id="WP_188392536.1">
    <property type="nucleotide sequence ID" value="NZ_BMEV01000044.1"/>
</dbReference>
<dbReference type="Gene3D" id="3.40.50.300">
    <property type="entry name" value="P-loop containing nucleotide triphosphate hydrolases"/>
    <property type="match status" value="1"/>
</dbReference>
<sequence length="375" mass="43122">MPLTNDVYIIGKNEELVSLVKEQIGNYFTAHEIAIEEIRKYEPNLIVLVNAEGNTAVEYAQLILSELHETAIICVNDEENFDVLRGLNRLGITDYYILPGEEILFMEKLHTLAREAGQRKLQDQALMKRGGGKVFSFYSGSGGTGKSIVSSVFAQTLKLESTANVLFIDLNLQYGGAETYLNLDSSRSIVDLLPVIDELNEQHIRNVAEMEEHSNMHVIVSPRDAEMAERVSEELILRLLRAAKRSYDFIIIDLPVWMDERTYIALEESTKIYYVMNLDTQAIKIFHHVEKLFQRLGIVMEERMDMVLNFKGKDKELTKKDLERFVTYPIAVEIRRDKNLQNFINKGVPLRKTPKEKKMTSFAKDVHKWVNSMLK</sequence>
<dbReference type="EMBL" id="BMEV01000044">
    <property type="protein sequence ID" value="GFZ81240.1"/>
    <property type="molecule type" value="Genomic_DNA"/>
</dbReference>
<evidence type="ECO:0000313" key="3">
    <source>
        <dbReference type="Proteomes" id="UP000602050"/>
    </source>
</evidence>
<dbReference type="SUPFAM" id="SSF52540">
    <property type="entry name" value="P-loop containing nucleoside triphosphate hydrolases"/>
    <property type="match status" value="1"/>
</dbReference>
<dbReference type="PANTHER" id="PTHR43384">
    <property type="entry name" value="SEPTUM SITE-DETERMINING PROTEIN MIND HOMOLOG, CHLOROPLASTIC-RELATED"/>
    <property type="match status" value="1"/>
</dbReference>
<dbReference type="GO" id="GO:0051782">
    <property type="term" value="P:negative regulation of cell division"/>
    <property type="evidence" value="ECO:0007669"/>
    <property type="project" value="TreeGrafter"/>
</dbReference>
<dbReference type="Proteomes" id="UP000602050">
    <property type="component" value="Unassembled WGS sequence"/>
</dbReference>
<evidence type="ECO:0000259" key="1">
    <source>
        <dbReference type="Pfam" id="PF13614"/>
    </source>
</evidence>
<organism evidence="2 3">
    <name type="scientific">Compostibacillus humi</name>
    <dbReference type="NCBI Taxonomy" id="1245525"/>
    <lineage>
        <taxon>Bacteria</taxon>
        <taxon>Bacillati</taxon>
        <taxon>Bacillota</taxon>
        <taxon>Bacilli</taxon>
        <taxon>Bacillales</taxon>
        <taxon>Bacillaceae</taxon>
        <taxon>Compostibacillus</taxon>
    </lineage>
</organism>